<keyword evidence="4 6" id="KW-0863">Zinc-finger</keyword>
<evidence type="ECO:0000313" key="9">
    <source>
        <dbReference type="EMBL" id="TPP67162.1"/>
    </source>
</evidence>
<feature type="compositionally biased region" description="Basic residues" evidence="7">
    <location>
        <begin position="54"/>
        <end position="78"/>
    </location>
</feature>
<protein>
    <submittedName>
        <fullName evidence="9">Zinc finger CCCH domain-containing protein 6</fullName>
    </submittedName>
</protein>
<feature type="zinc finger region" description="C3H1-type" evidence="6">
    <location>
        <begin position="152"/>
        <end position="179"/>
    </location>
</feature>
<dbReference type="PROSITE" id="PS50103">
    <property type="entry name" value="ZF_C3H1"/>
    <property type="match status" value="3"/>
</dbReference>
<feature type="compositionally biased region" description="Polar residues" evidence="7">
    <location>
        <begin position="454"/>
        <end position="465"/>
    </location>
</feature>
<feature type="region of interest" description="Disordered" evidence="7">
    <location>
        <begin position="452"/>
        <end position="517"/>
    </location>
</feature>
<feature type="region of interest" description="Disordered" evidence="7">
    <location>
        <begin position="676"/>
        <end position="695"/>
    </location>
</feature>
<evidence type="ECO:0000256" key="7">
    <source>
        <dbReference type="SAM" id="MobiDB-lite"/>
    </source>
</evidence>
<accession>A0A504YZ54</accession>
<reference evidence="9 10" key="1">
    <citation type="submission" date="2019-04" db="EMBL/GenBank/DDBJ databases">
        <title>Annotation for the trematode Fasciola gigantica.</title>
        <authorList>
            <person name="Choi Y.-J."/>
        </authorList>
    </citation>
    <scope>NUCLEOTIDE SEQUENCE [LARGE SCALE GENOMIC DNA]</scope>
    <source>
        <strain evidence="9">Uganda_cow_1</strain>
    </source>
</reference>
<dbReference type="AlphaFoldDB" id="A0A504YZ54"/>
<dbReference type="InterPro" id="IPR045124">
    <property type="entry name" value="Su(sable)-like"/>
</dbReference>
<evidence type="ECO:0000256" key="6">
    <source>
        <dbReference type="PROSITE-ProRule" id="PRU00723"/>
    </source>
</evidence>
<evidence type="ECO:0000313" key="10">
    <source>
        <dbReference type="Proteomes" id="UP000316759"/>
    </source>
</evidence>
<organism evidence="9 10">
    <name type="scientific">Fasciola gigantica</name>
    <name type="common">Giant liver fluke</name>
    <dbReference type="NCBI Taxonomy" id="46835"/>
    <lineage>
        <taxon>Eukaryota</taxon>
        <taxon>Metazoa</taxon>
        <taxon>Spiralia</taxon>
        <taxon>Lophotrochozoa</taxon>
        <taxon>Platyhelminthes</taxon>
        <taxon>Trematoda</taxon>
        <taxon>Digenea</taxon>
        <taxon>Plagiorchiida</taxon>
        <taxon>Echinostomata</taxon>
        <taxon>Echinostomatoidea</taxon>
        <taxon>Fasciolidae</taxon>
        <taxon>Fasciola</taxon>
    </lineage>
</organism>
<dbReference type="PANTHER" id="PTHR13119">
    <property type="entry name" value="ZINC FINGER CCCH DOMAIN-CONTAINING PROTEI"/>
    <property type="match status" value="1"/>
</dbReference>
<dbReference type="Pfam" id="PF00642">
    <property type="entry name" value="zf-CCCH"/>
    <property type="match status" value="1"/>
</dbReference>
<feature type="region of interest" description="Disordered" evidence="7">
    <location>
        <begin position="134"/>
        <end position="154"/>
    </location>
</feature>
<dbReference type="InterPro" id="IPR000571">
    <property type="entry name" value="Znf_CCCH"/>
</dbReference>
<dbReference type="Gene3D" id="4.10.1000.10">
    <property type="entry name" value="Zinc finger, CCCH-type"/>
    <property type="match status" value="1"/>
</dbReference>
<proteinExistence type="predicted"/>
<dbReference type="SMART" id="SM00356">
    <property type="entry name" value="ZnF_C3H1"/>
    <property type="match status" value="3"/>
</dbReference>
<dbReference type="InterPro" id="IPR054361">
    <property type="entry name" value="Znf-CCCH_ZC3H4/6/8"/>
</dbReference>
<feature type="domain" description="C3H1-type" evidence="8">
    <location>
        <begin position="152"/>
        <end position="179"/>
    </location>
</feature>
<evidence type="ECO:0000256" key="4">
    <source>
        <dbReference type="ARBA" id="ARBA00022771"/>
    </source>
</evidence>
<dbReference type="SUPFAM" id="SSF90229">
    <property type="entry name" value="CCCH zinc finger"/>
    <property type="match status" value="3"/>
</dbReference>
<keyword evidence="2 6" id="KW-0479">Metal-binding</keyword>
<evidence type="ECO:0000256" key="3">
    <source>
        <dbReference type="ARBA" id="ARBA00022737"/>
    </source>
</evidence>
<feature type="region of interest" description="Disordered" evidence="7">
    <location>
        <begin position="584"/>
        <end position="618"/>
    </location>
</feature>
<feature type="domain" description="C3H1-type" evidence="8">
    <location>
        <begin position="209"/>
        <end position="232"/>
    </location>
</feature>
<feature type="compositionally biased region" description="Basic and acidic residues" evidence="7">
    <location>
        <begin position="88"/>
        <end position="100"/>
    </location>
</feature>
<gene>
    <name evidence="9" type="ORF">FGIG_03682</name>
</gene>
<evidence type="ECO:0000256" key="5">
    <source>
        <dbReference type="ARBA" id="ARBA00022833"/>
    </source>
</evidence>
<dbReference type="Pfam" id="PF18345">
    <property type="entry name" value="zf_CCCH_4"/>
    <property type="match status" value="1"/>
</dbReference>
<dbReference type="STRING" id="46835.A0A504YZ54"/>
<dbReference type="Pfam" id="PF22623">
    <property type="entry name" value="zf-CCCH_9"/>
    <property type="match status" value="1"/>
</dbReference>
<evidence type="ECO:0000259" key="8">
    <source>
        <dbReference type="PROSITE" id="PS50103"/>
    </source>
</evidence>
<dbReference type="OrthoDB" id="411372at2759"/>
<evidence type="ECO:0000256" key="2">
    <source>
        <dbReference type="ARBA" id="ARBA00022723"/>
    </source>
</evidence>
<name>A0A504YZ54_FASGI</name>
<feature type="zinc finger region" description="C3H1-type" evidence="6">
    <location>
        <begin position="209"/>
        <end position="232"/>
    </location>
</feature>
<dbReference type="Gene3D" id="1.20.120.1350">
    <property type="entry name" value="Pneumovirus matrix protein 2 (M2), zinc-binding domain"/>
    <property type="match status" value="1"/>
</dbReference>
<feature type="zinc finger region" description="C3H1-type" evidence="6">
    <location>
        <begin position="181"/>
        <end position="208"/>
    </location>
</feature>
<dbReference type="GO" id="GO:0045892">
    <property type="term" value="P:negative regulation of DNA-templated transcription"/>
    <property type="evidence" value="ECO:0007669"/>
    <property type="project" value="InterPro"/>
</dbReference>
<feature type="domain" description="C3H1-type" evidence="8">
    <location>
        <begin position="181"/>
        <end position="208"/>
    </location>
</feature>
<dbReference type="EMBL" id="SUNJ01001003">
    <property type="protein sequence ID" value="TPP67162.1"/>
    <property type="molecule type" value="Genomic_DNA"/>
</dbReference>
<dbReference type="Proteomes" id="UP000316759">
    <property type="component" value="Unassembled WGS sequence"/>
</dbReference>
<feature type="compositionally biased region" description="Polar residues" evidence="7">
    <location>
        <begin position="490"/>
        <end position="514"/>
    </location>
</feature>
<dbReference type="PANTHER" id="PTHR13119:SF12">
    <property type="entry name" value="PROTEIN SUPPRESSOR OF SABLE"/>
    <property type="match status" value="1"/>
</dbReference>
<dbReference type="GO" id="GO:0003723">
    <property type="term" value="F:RNA binding"/>
    <property type="evidence" value="ECO:0007669"/>
    <property type="project" value="InterPro"/>
</dbReference>
<keyword evidence="1" id="KW-0597">Phosphoprotein</keyword>
<comment type="caution">
    <text evidence="9">The sequence shown here is derived from an EMBL/GenBank/DDBJ whole genome shotgun (WGS) entry which is preliminary data.</text>
</comment>
<sequence length="695" mass="78613">MTDHEFSSMDFEEGEVDDNSESDVDTSPLEFSDKKRRYEFKRNPNRFSSETRSHSRRDKHQSKHKHDKKSQIRPRHKPPLPTKSNGHGGHENRTEKEFSRSRHIARRPSLKDYVSEDEVDFHVSEREKLAKHYNLEDRRKRKRRRIERPTSRTPQTQCRYFMEGRCHKGESCPYAHDFVPPKKQELCKFYAVGVCSKGSSCLYLHEEFPCKFFHLSGKCNHGDSCKFSHLPLTSSTRALLDRIAPTKDSGLLENDHSFAEHGDIDYRFGPSNPPLHPRDSYDCLSGQRNLFAPNFPSEERVSAPCSNVEFRERMDPHPSLLRLPINDGPVRPYRSDSLLYRPAHPFGPAPLPLRYPGPGNLPPPPLPLVNNQCLRNSTDGRLRLQTPLPTKLGPPIYDVPEWHPELAPFRPPFVPPPGSVPFPPVYPNGGAPSKEAIVSSELDKMAALLAASKPPTNRSSTNSVDPRTIQAPTDPRSESGSVLSDDVQITHVQNPVPSDENSQRRPSLSFSSPELNVVPSKPAGVAPAIPIPWRLIPLDMTVKIPYPLMQLSIEDLPHRFEDPRLRGQLTAFRTHLKPSVQLDEIGVSSAKTTDVDPQMEPPNSTPLESQERTESTQRRPFKLQLNEMASTFSANSFTPVASTNRSGDRSYLDDPRFRRRRIVTCVSTSVVTQDTVTTSVSENSLDSEQKNQPEV</sequence>
<dbReference type="GO" id="GO:0008270">
    <property type="term" value="F:zinc ion binding"/>
    <property type="evidence" value="ECO:0007669"/>
    <property type="project" value="UniProtKB-KW"/>
</dbReference>
<feature type="region of interest" description="Disordered" evidence="7">
    <location>
        <begin position="1"/>
        <end position="106"/>
    </location>
</feature>
<dbReference type="GO" id="GO:0005634">
    <property type="term" value="C:nucleus"/>
    <property type="evidence" value="ECO:0007669"/>
    <property type="project" value="TreeGrafter"/>
</dbReference>
<keyword evidence="10" id="KW-1185">Reference proteome</keyword>
<feature type="compositionally biased region" description="Acidic residues" evidence="7">
    <location>
        <begin position="10"/>
        <end position="24"/>
    </location>
</feature>
<dbReference type="InterPro" id="IPR036855">
    <property type="entry name" value="Znf_CCCH_sf"/>
</dbReference>
<keyword evidence="5 6" id="KW-0862">Zinc</keyword>
<evidence type="ECO:0000256" key="1">
    <source>
        <dbReference type="ARBA" id="ARBA00022553"/>
    </source>
</evidence>
<keyword evidence="3" id="KW-0677">Repeat</keyword>